<dbReference type="PROSITE" id="PS51375">
    <property type="entry name" value="PPR"/>
    <property type="match status" value="1"/>
</dbReference>
<proteinExistence type="predicted"/>
<dbReference type="Proteomes" id="UP000265520">
    <property type="component" value="Unassembled WGS sequence"/>
</dbReference>
<reference evidence="3 4" key="1">
    <citation type="journal article" date="2018" name="Front. Plant Sci.">
        <title>Red Clover (Trifolium pratense) and Zigzag Clover (T. medium) - A Picture of Genomic Similarities and Differences.</title>
        <authorList>
            <person name="Dluhosova J."/>
            <person name="Istvanek J."/>
            <person name="Nedelnik J."/>
            <person name="Repkova J."/>
        </authorList>
    </citation>
    <scope>NUCLEOTIDE SEQUENCE [LARGE SCALE GENOMIC DNA]</scope>
    <source>
        <strain evidence="4">cv. 10/8</strain>
        <tissue evidence="3">Leaf</tissue>
    </source>
</reference>
<protein>
    <submittedName>
        <fullName evidence="3">Pentatricopeptide repeat-containing protein</fullName>
    </submittedName>
</protein>
<dbReference type="InterPro" id="IPR011990">
    <property type="entry name" value="TPR-like_helical_dom_sf"/>
</dbReference>
<comment type="caution">
    <text evidence="3">The sequence shown here is derived from an EMBL/GenBank/DDBJ whole genome shotgun (WGS) entry which is preliminary data.</text>
</comment>
<sequence>MPKKDVASWNVMISGLSQSLNPCEALEMFWKMQMEGVEPDT</sequence>
<organism evidence="3 4">
    <name type="scientific">Trifolium medium</name>
    <dbReference type="NCBI Taxonomy" id="97028"/>
    <lineage>
        <taxon>Eukaryota</taxon>
        <taxon>Viridiplantae</taxon>
        <taxon>Streptophyta</taxon>
        <taxon>Embryophyta</taxon>
        <taxon>Tracheophyta</taxon>
        <taxon>Spermatophyta</taxon>
        <taxon>Magnoliopsida</taxon>
        <taxon>eudicotyledons</taxon>
        <taxon>Gunneridae</taxon>
        <taxon>Pentapetalae</taxon>
        <taxon>rosids</taxon>
        <taxon>fabids</taxon>
        <taxon>Fabales</taxon>
        <taxon>Fabaceae</taxon>
        <taxon>Papilionoideae</taxon>
        <taxon>50 kb inversion clade</taxon>
        <taxon>NPAAA clade</taxon>
        <taxon>Hologalegina</taxon>
        <taxon>IRL clade</taxon>
        <taxon>Trifolieae</taxon>
        <taxon>Trifolium</taxon>
    </lineage>
</organism>
<evidence type="ECO:0000313" key="4">
    <source>
        <dbReference type="Proteomes" id="UP000265520"/>
    </source>
</evidence>
<dbReference type="Gene3D" id="1.25.40.10">
    <property type="entry name" value="Tetratricopeptide repeat domain"/>
    <property type="match status" value="1"/>
</dbReference>
<evidence type="ECO:0000256" key="1">
    <source>
        <dbReference type="ARBA" id="ARBA00022737"/>
    </source>
</evidence>
<feature type="non-terminal residue" evidence="3">
    <location>
        <position position="41"/>
    </location>
</feature>
<accession>A0A392QYT9</accession>
<dbReference type="Pfam" id="PF13041">
    <property type="entry name" value="PPR_2"/>
    <property type="match status" value="1"/>
</dbReference>
<evidence type="ECO:0000313" key="3">
    <source>
        <dbReference type="EMBL" id="MCI29139.1"/>
    </source>
</evidence>
<dbReference type="EMBL" id="LXQA010170531">
    <property type="protein sequence ID" value="MCI29139.1"/>
    <property type="molecule type" value="Genomic_DNA"/>
</dbReference>
<evidence type="ECO:0000256" key="2">
    <source>
        <dbReference type="PROSITE-ProRule" id="PRU00708"/>
    </source>
</evidence>
<dbReference type="InterPro" id="IPR002885">
    <property type="entry name" value="PPR_rpt"/>
</dbReference>
<dbReference type="NCBIfam" id="TIGR00756">
    <property type="entry name" value="PPR"/>
    <property type="match status" value="1"/>
</dbReference>
<keyword evidence="4" id="KW-1185">Reference proteome</keyword>
<keyword evidence="1" id="KW-0677">Repeat</keyword>
<dbReference type="AlphaFoldDB" id="A0A392QYT9"/>
<name>A0A392QYT9_9FABA</name>
<feature type="repeat" description="PPR" evidence="2">
    <location>
        <begin position="5"/>
        <end position="39"/>
    </location>
</feature>